<dbReference type="Gene3D" id="3.90.1200.10">
    <property type="match status" value="1"/>
</dbReference>
<dbReference type="InterPro" id="IPR011009">
    <property type="entry name" value="Kinase-like_dom_sf"/>
</dbReference>
<evidence type="ECO:0000313" key="2">
    <source>
        <dbReference type="EMBL" id="KAG5169744.1"/>
    </source>
</evidence>
<dbReference type="EMBL" id="JAFIQS010000005">
    <property type="protein sequence ID" value="KAG5169744.1"/>
    <property type="molecule type" value="Genomic_DNA"/>
</dbReference>
<dbReference type="OrthoDB" id="8300194at2759"/>
<gene>
    <name evidence="2" type="ORF">JR316_006303</name>
</gene>
<dbReference type="AlphaFoldDB" id="A0A8H8CM58"/>
<sequence>MATKPGDSNDSKLGSLNFQVPWFPVRELTGFKLFRFELGQRLSWSLPTWRIINFITNKINNNSKKFIKCGPHVRVQEALTMEFIARTTTIPVPRVLDVFSIKENVYIVQERIKGPILEDVWYLLSPDEQRSCMLQIKDCFDQLRSLTPAAGSDSERVQAVDGSGLIDSRVGQGVWGPFENHDEFHRHLNHPILRELHERYPALQEPLAKVAGKKYRSVFSHGDFGPHNLIWVDGKGKGKGKGKIVVIDWERAGWFPEYWDYTRVYAARWYMKEWCDLFSAVVDRYDDELEVQDRIDEYFER</sequence>
<comment type="caution">
    <text evidence="2">The sequence shown here is derived from an EMBL/GenBank/DDBJ whole genome shotgun (WGS) entry which is preliminary data.</text>
</comment>
<protein>
    <recommendedName>
        <fullName evidence="1">Aminoglycoside phosphotransferase domain-containing protein</fullName>
    </recommendedName>
</protein>
<dbReference type="SUPFAM" id="SSF56112">
    <property type="entry name" value="Protein kinase-like (PK-like)"/>
    <property type="match status" value="1"/>
</dbReference>
<dbReference type="InterPro" id="IPR002575">
    <property type="entry name" value="Aminoglycoside_PTrfase"/>
</dbReference>
<proteinExistence type="predicted"/>
<name>A0A8H8CM58_PSICU</name>
<feature type="domain" description="Aminoglycoside phosphotransferase" evidence="1">
    <location>
        <begin position="85"/>
        <end position="290"/>
    </location>
</feature>
<dbReference type="PANTHER" id="PTHR21310:SF15">
    <property type="entry name" value="AMINOGLYCOSIDE PHOSPHOTRANSFERASE DOMAIN-CONTAINING PROTEIN"/>
    <property type="match status" value="1"/>
</dbReference>
<accession>A0A8H8CM58</accession>
<reference evidence="2" key="1">
    <citation type="submission" date="2021-02" db="EMBL/GenBank/DDBJ databases">
        <title>Psilocybe cubensis genome.</title>
        <authorList>
            <person name="Mckernan K.J."/>
            <person name="Crawford S."/>
            <person name="Trippe A."/>
            <person name="Kane L.T."/>
            <person name="Mclaughlin S."/>
        </authorList>
    </citation>
    <scope>NUCLEOTIDE SEQUENCE [LARGE SCALE GENOMIC DNA]</scope>
    <source>
        <strain evidence="2">MGC-MH-2018</strain>
    </source>
</reference>
<evidence type="ECO:0000259" key="1">
    <source>
        <dbReference type="Pfam" id="PF01636"/>
    </source>
</evidence>
<dbReference type="Pfam" id="PF01636">
    <property type="entry name" value="APH"/>
    <property type="match status" value="1"/>
</dbReference>
<organism evidence="2">
    <name type="scientific">Psilocybe cubensis</name>
    <name type="common">Psychedelic mushroom</name>
    <name type="synonym">Stropharia cubensis</name>
    <dbReference type="NCBI Taxonomy" id="181762"/>
    <lineage>
        <taxon>Eukaryota</taxon>
        <taxon>Fungi</taxon>
        <taxon>Dikarya</taxon>
        <taxon>Basidiomycota</taxon>
        <taxon>Agaricomycotina</taxon>
        <taxon>Agaricomycetes</taxon>
        <taxon>Agaricomycetidae</taxon>
        <taxon>Agaricales</taxon>
        <taxon>Agaricineae</taxon>
        <taxon>Strophariaceae</taxon>
        <taxon>Psilocybe</taxon>
    </lineage>
</organism>
<dbReference type="InterPro" id="IPR051678">
    <property type="entry name" value="AGP_Transferase"/>
</dbReference>
<dbReference type="CDD" id="cd05120">
    <property type="entry name" value="APH_ChoK_like"/>
    <property type="match status" value="1"/>
</dbReference>
<dbReference type="PANTHER" id="PTHR21310">
    <property type="entry name" value="AMINOGLYCOSIDE PHOSPHOTRANSFERASE-RELATED-RELATED"/>
    <property type="match status" value="1"/>
</dbReference>